<dbReference type="PANTHER" id="PTHR24543:SF325">
    <property type="entry name" value="F5_8 TYPE C DOMAIN-CONTAINING PROTEIN"/>
    <property type="match status" value="1"/>
</dbReference>
<protein>
    <submittedName>
        <fullName evidence="3">Contactin-associated protein-like 5</fullName>
    </submittedName>
</protein>
<sequence>MKEERYHTIRLSCAAWTIYQLEAIYPLVTTLPPASFQNSSKFSDRRSPHYAKLNRREGGGGWSPNGEDQQPWLQLDLQDRLKVTSIATQGRWGSSDWVTRYQLQYSDSGRTWRPHTHKHCCNNSKMSKWHFRECY</sequence>
<dbReference type="Proteomes" id="UP000472260">
    <property type="component" value="Unassembled WGS sequence"/>
</dbReference>
<name>A0A671M311_9TELE</name>
<reference evidence="3" key="2">
    <citation type="submission" date="2025-09" db="UniProtKB">
        <authorList>
            <consortium name="Ensembl"/>
        </authorList>
    </citation>
    <scope>IDENTIFICATION</scope>
</reference>
<dbReference type="PROSITE" id="PS01285">
    <property type="entry name" value="FA58C_1"/>
    <property type="match status" value="1"/>
</dbReference>
<dbReference type="PANTHER" id="PTHR24543">
    <property type="entry name" value="MULTICOPPER OXIDASE-RELATED"/>
    <property type="match status" value="1"/>
</dbReference>
<evidence type="ECO:0000259" key="2">
    <source>
        <dbReference type="PROSITE" id="PS50022"/>
    </source>
</evidence>
<dbReference type="SUPFAM" id="SSF49785">
    <property type="entry name" value="Galactose-binding domain-like"/>
    <property type="match status" value="1"/>
</dbReference>
<dbReference type="Pfam" id="PF00754">
    <property type="entry name" value="F5_F8_type_C"/>
    <property type="match status" value="1"/>
</dbReference>
<keyword evidence="4" id="KW-1185">Reference proteome</keyword>
<proteinExistence type="predicted"/>
<dbReference type="Ensembl" id="ENSSANT00000029103.1">
    <property type="protein sequence ID" value="ENSSANP00000027350.1"/>
    <property type="gene ID" value="ENSSANG00000013750.1"/>
</dbReference>
<accession>A0A671M311</accession>
<dbReference type="PROSITE" id="PS50022">
    <property type="entry name" value="FA58C_3"/>
    <property type="match status" value="1"/>
</dbReference>
<evidence type="ECO:0000313" key="4">
    <source>
        <dbReference type="Proteomes" id="UP000472260"/>
    </source>
</evidence>
<feature type="region of interest" description="Disordered" evidence="1">
    <location>
        <begin position="37"/>
        <end position="67"/>
    </location>
</feature>
<dbReference type="AlphaFoldDB" id="A0A671M311"/>
<organism evidence="3 4">
    <name type="scientific">Sinocyclocheilus anshuiensis</name>
    <dbReference type="NCBI Taxonomy" id="1608454"/>
    <lineage>
        <taxon>Eukaryota</taxon>
        <taxon>Metazoa</taxon>
        <taxon>Chordata</taxon>
        <taxon>Craniata</taxon>
        <taxon>Vertebrata</taxon>
        <taxon>Euteleostomi</taxon>
        <taxon>Actinopterygii</taxon>
        <taxon>Neopterygii</taxon>
        <taxon>Teleostei</taxon>
        <taxon>Ostariophysi</taxon>
        <taxon>Cypriniformes</taxon>
        <taxon>Cyprinidae</taxon>
        <taxon>Cyprininae</taxon>
        <taxon>Sinocyclocheilus</taxon>
    </lineage>
</organism>
<evidence type="ECO:0000313" key="3">
    <source>
        <dbReference type="Ensembl" id="ENSSANP00000027350.1"/>
    </source>
</evidence>
<reference evidence="3" key="1">
    <citation type="submission" date="2025-08" db="UniProtKB">
        <authorList>
            <consortium name="Ensembl"/>
        </authorList>
    </citation>
    <scope>IDENTIFICATION</scope>
</reference>
<dbReference type="Gene3D" id="2.60.120.260">
    <property type="entry name" value="Galactose-binding domain-like"/>
    <property type="match status" value="1"/>
</dbReference>
<feature type="domain" description="F5/8 type C" evidence="2">
    <location>
        <begin position="13"/>
        <end position="112"/>
    </location>
</feature>
<dbReference type="InterPro" id="IPR008979">
    <property type="entry name" value="Galactose-bd-like_sf"/>
</dbReference>
<evidence type="ECO:0000256" key="1">
    <source>
        <dbReference type="SAM" id="MobiDB-lite"/>
    </source>
</evidence>
<dbReference type="InterPro" id="IPR000421">
    <property type="entry name" value="FA58C"/>
</dbReference>
<gene>
    <name evidence="3" type="primary">LOC107687751</name>
</gene>